<accession>A0A8S5RI01</accession>
<sequence>MTSCKAKEFLLIHFEYLKKSWKPYPDYNVLEAIRFAISAIEKQIPKKPTPIDYEKYIDVIDNARFLRGAYWCPNCKHVVKSGSFCSDCGQKLDWENT</sequence>
<reference evidence="1" key="1">
    <citation type="journal article" date="2021" name="Proc. Natl. Acad. Sci. U.S.A.">
        <title>A Catalog of Tens of Thousands of Viruses from Human Metagenomes Reveals Hidden Associations with Chronic Diseases.</title>
        <authorList>
            <person name="Tisza M.J."/>
            <person name="Buck C.B."/>
        </authorList>
    </citation>
    <scope>NUCLEOTIDE SEQUENCE</scope>
    <source>
        <strain evidence="1">Ctiha2</strain>
    </source>
</reference>
<protein>
    <submittedName>
        <fullName evidence="1">Hydrogenase/urease nickel incorporation protein</fullName>
    </submittedName>
</protein>
<proteinExistence type="predicted"/>
<dbReference type="EMBL" id="BK059104">
    <property type="protein sequence ID" value="DAE30596.1"/>
    <property type="molecule type" value="Genomic_DNA"/>
</dbReference>
<name>A0A8S5RI01_9VIRU</name>
<organism evidence="1">
    <name type="scientific">virus sp. ctiha2</name>
    <dbReference type="NCBI Taxonomy" id="2827299"/>
    <lineage>
        <taxon>Viruses</taxon>
    </lineage>
</organism>
<evidence type="ECO:0000313" key="1">
    <source>
        <dbReference type="EMBL" id="DAE30596.1"/>
    </source>
</evidence>